<keyword evidence="9" id="KW-1185">Reference proteome</keyword>
<keyword evidence="4 7" id="KW-1133">Transmembrane helix</keyword>
<dbReference type="GO" id="GO:0022857">
    <property type="term" value="F:transmembrane transporter activity"/>
    <property type="evidence" value="ECO:0007669"/>
    <property type="project" value="InterPro"/>
</dbReference>
<evidence type="ECO:0000313" key="8">
    <source>
        <dbReference type="EMBL" id="CAF9942386.1"/>
    </source>
</evidence>
<evidence type="ECO:0000256" key="1">
    <source>
        <dbReference type="ARBA" id="ARBA00004141"/>
    </source>
</evidence>
<keyword evidence="3 7" id="KW-0812">Transmembrane</keyword>
<comment type="caution">
    <text evidence="8">The sequence shown here is derived from an EMBL/GenBank/DDBJ whole genome shotgun (WGS) entry which is preliminary data.</text>
</comment>
<gene>
    <name evidence="8" type="ORF">IMSHALPRED_003651</name>
</gene>
<feature type="transmembrane region" description="Helical" evidence="7">
    <location>
        <begin position="261"/>
        <end position="283"/>
    </location>
</feature>
<feature type="compositionally biased region" description="Basic and acidic residues" evidence="6">
    <location>
        <begin position="54"/>
        <end position="63"/>
    </location>
</feature>
<reference evidence="8" key="1">
    <citation type="submission" date="2021-03" db="EMBL/GenBank/DDBJ databases">
        <authorList>
            <person name="Tagirdzhanova G."/>
        </authorList>
    </citation>
    <scope>NUCLEOTIDE SEQUENCE</scope>
</reference>
<dbReference type="InterPro" id="IPR001958">
    <property type="entry name" value="Tet-R_TetA/multi-R_MdtG-like"/>
</dbReference>
<dbReference type="InterPro" id="IPR036259">
    <property type="entry name" value="MFS_trans_sf"/>
</dbReference>
<dbReference type="Gene3D" id="1.20.1250.20">
    <property type="entry name" value="MFS general substrate transporter like domains"/>
    <property type="match status" value="1"/>
</dbReference>
<evidence type="ECO:0000256" key="5">
    <source>
        <dbReference type="ARBA" id="ARBA00023136"/>
    </source>
</evidence>
<evidence type="ECO:0000256" key="4">
    <source>
        <dbReference type="ARBA" id="ARBA00022989"/>
    </source>
</evidence>
<evidence type="ECO:0000256" key="3">
    <source>
        <dbReference type="ARBA" id="ARBA00022692"/>
    </source>
</evidence>
<evidence type="ECO:0000313" key="9">
    <source>
        <dbReference type="Proteomes" id="UP000664534"/>
    </source>
</evidence>
<feature type="transmembrane region" description="Helical" evidence="7">
    <location>
        <begin position="483"/>
        <end position="505"/>
    </location>
</feature>
<keyword evidence="2" id="KW-0813">Transport</keyword>
<evidence type="ECO:0000256" key="2">
    <source>
        <dbReference type="ARBA" id="ARBA00022448"/>
    </source>
</evidence>
<keyword evidence="5 7" id="KW-0472">Membrane</keyword>
<comment type="subcellular location">
    <subcellularLocation>
        <location evidence="1">Membrane</location>
        <topology evidence="1">Multi-pass membrane protein</topology>
    </subcellularLocation>
</comment>
<feature type="transmembrane region" description="Helical" evidence="7">
    <location>
        <begin position="618"/>
        <end position="638"/>
    </location>
</feature>
<evidence type="ECO:0000256" key="7">
    <source>
        <dbReference type="SAM" id="Phobius"/>
    </source>
</evidence>
<dbReference type="AlphaFoldDB" id="A0A8H3J7X7"/>
<dbReference type="SUPFAM" id="SSF103473">
    <property type="entry name" value="MFS general substrate transporter"/>
    <property type="match status" value="1"/>
</dbReference>
<feature type="transmembrane region" description="Helical" evidence="7">
    <location>
        <begin position="314"/>
        <end position="336"/>
    </location>
</feature>
<protein>
    <recommendedName>
        <fullName evidence="10">Major facilitator superfamily (MFS) profile domain-containing protein</fullName>
    </recommendedName>
</protein>
<feature type="region of interest" description="Disordered" evidence="6">
    <location>
        <begin position="383"/>
        <end position="411"/>
    </location>
</feature>
<dbReference type="GO" id="GO:0016020">
    <property type="term" value="C:membrane"/>
    <property type="evidence" value="ECO:0007669"/>
    <property type="project" value="UniProtKB-SubCell"/>
</dbReference>
<dbReference type="PANTHER" id="PTHR23504">
    <property type="entry name" value="MAJOR FACILITATOR SUPERFAMILY DOMAIN-CONTAINING PROTEIN 10"/>
    <property type="match status" value="1"/>
</dbReference>
<dbReference type="InterPro" id="IPR011701">
    <property type="entry name" value="MFS"/>
</dbReference>
<feature type="transmembrane region" description="Helical" evidence="7">
    <location>
        <begin position="548"/>
        <end position="568"/>
    </location>
</feature>
<dbReference type="PRINTS" id="PR01035">
    <property type="entry name" value="TCRTETA"/>
</dbReference>
<dbReference type="EMBL" id="CAJPDT010000184">
    <property type="protein sequence ID" value="CAF9942386.1"/>
    <property type="molecule type" value="Genomic_DNA"/>
</dbReference>
<accession>A0A8H3J7X7</accession>
<feature type="transmembrane region" description="Helical" evidence="7">
    <location>
        <begin position="418"/>
        <end position="438"/>
    </location>
</feature>
<feature type="region of interest" description="Disordered" evidence="6">
    <location>
        <begin position="1"/>
        <end position="87"/>
    </location>
</feature>
<evidence type="ECO:0008006" key="10">
    <source>
        <dbReference type="Google" id="ProtNLM"/>
    </source>
</evidence>
<evidence type="ECO:0000256" key="6">
    <source>
        <dbReference type="SAM" id="MobiDB-lite"/>
    </source>
</evidence>
<proteinExistence type="predicted"/>
<dbReference type="Pfam" id="PF07690">
    <property type="entry name" value="MFS_1"/>
    <property type="match status" value="1"/>
</dbReference>
<sequence>MRSTSVDSHEVSNSDASINEDAARLQFTEHFNTPNSIGLQDFAQNPTFQQQQQHVDRHATSHVDDDEEPPMAQEEKKPQRPSILPRPSSIARHASFLDEDEAPPTSPSPPTKQDKPGPVAWRDLPKKSQLAILTLARLSEPLTQTSLQAYMFYQLKSFNPSLPASTISAQAGMLQGSFTAAQFVTAILWGRMADAEWGGRKRVLLIGLAGTGVSCVGFGFSRTFWQAMVCRTLGGALNGNVGVMRTMISEIIKEKRFQSRAFLLLPMCFNIGVIIGPILGGLLSDPVSSYPSVFGENSLFGGQNGVYWLKHWPYALPNLMSAVFLFISAMGVILGLEETLEAIRDQPDLGLRLGHSVANAFRLLFRRDTHHYTALNADDDLNSPTSSSRLDSYELESRIPKAPTQKPKPRQKLPLSRIWTRNVLCTLLCHSILALHIGTFNNLWFIHLSAPRFDPKNPSPPSHTRQSLPFRFTGGLGMPPRSVGFAMAVLGVIGISLQLLVYPTVNARLGTLRSFRYSLCLFPLTYTLTPYLSIIHSSLPPPHQASGILVWLALGCVLAVQVVGRTFALPATIILVNNCSPHPSVLGTVHGIAQSVSSASRTVGPVLGGWGYGKGLQVGVVGAVWWALALVAGVGWLLSGLVREGDGHEIWLEGEKEEDGGE</sequence>
<feature type="region of interest" description="Disordered" evidence="6">
    <location>
        <begin position="99"/>
        <end position="121"/>
    </location>
</feature>
<dbReference type="OrthoDB" id="10262656at2759"/>
<name>A0A8H3J7X7_9LECA</name>
<feature type="transmembrane region" description="Helical" evidence="7">
    <location>
        <begin position="517"/>
        <end position="536"/>
    </location>
</feature>
<organism evidence="8 9">
    <name type="scientific">Imshaugia aleurites</name>
    <dbReference type="NCBI Taxonomy" id="172621"/>
    <lineage>
        <taxon>Eukaryota</taxon>
        <taxon>Fungi</taxon>
        <taxon>Dikarya</taxon>
        <taxon>Ascomycota</taxon>
        <taxon>Pezizomycotina</taxon>
        <taxon>Lecanoromycetes</taxon>
        <taxon>OSLEUM clade</taxon>
        <taxon>Lecanoromycetidae</taxon>
        <taxon>Lecanorales</taxon>
        <taxon>Lecanorineae</taxon>
        <taxon>Parmeliaceae</taxon>
        <taxon>Imshaugia</taxon>
    </lineage>
</organism>
<dbReference type="PANTHER" id="PTHR23504:SF6">
    <property type="entry name" value="MULTIDRUG TRANSPORTER, PUTATIVE (AFU_ORTHOLOGUE AFUA_4G08740)-RELATED"/>
    <property type="match status" value="1"/>
</dbReference>
<dbReference type="Proteomes" id="UP000664534">
    <property type="component" value="Unassembled WGS sequence"/>
</dbReference>
<feature type="compositionally biased region" description="Polar residues" evidence="6">
    <location>
        <begin position="29"/>
        <end position="48"/>
    </location>
</feature>